<keyword evidence="5" id="KW-1185">Reference proteome</keyword>
<feature type="signal peptide" evidence="2">
    <location>
        <begin position="1"/>
        <end position="17"/>
    </location>
</feature>
<keyword evidence="2" id="KW-0732">Signal</keyword>
<evidence type="ECO:0000256" key="2">
    <source>
        <dbReference type="SAM" id="SignalP"/>
    </source>
</evidence>
<proteinExistence type="predicted"/>
<evidence type="ECO:0000259" key="3">
    <source>
        <dbReference type="SMART" id="SM00245"/>
    </source>
</evidence>
<dbReference type="Gene3D" id="3.90.226.10">
    <property type="entry name" value="2-enoyl-CoA Hydratase, Chain A, domain 1"/>
    <property type="match status" value="1"/>
</dbReference>
<dbReference type="SUPFAM" id="SSF52096">
    <property type="entry name" value="ClpP/crotonase"/>
    <property type="match status" value="1"/>
</dbReference>
<reference evidence="4 5" key="2">
    <citation type="submission" date="2020-05" db="EMBL/GenBank/DDBJ databases">
        <authorList>
            <person name="Khan S.A."/>
            <person name="Jeon C.O."/>
            <person name="Chun B.H."/>
        </authorList>
    </citation>
    <scope>NUCLEOTIDE SEQUENCE [LARGE SCALE GENOMIC DNA]</scope>
    <source>
        <strain evidence="4 5">H242</strain>
    </source>
</reference>
<feature type="chain" id="PRO_5045226108" description="Tail specific protease domain-containing protein" evidence="2">
    <location>
        <begin position="18"/>
        <end position="336"/>
    </location>
</feature>
<reference evidence="4 5" key="1">
    <citation type="submission" date="2020-05" db="EMBL/GenBank/DDBJ databases">
        <title>Ramlibacter rhizophilus sp. nov., isolated from rhizosphere soil of national flower Mugunghwa from South Korea.</title>
        <authorList>
            <person name="Zheng-Fei Y."/>
            <person name="Huan T."/>
        </authorList>
    </citation>
    <scope>NUCLEOTIDE SEQUENCE [LARGE SCALE GENOMIC DNA]</scope>
    <source>
        <strain evidence="4 5">H242</strain>
    </source>
</reference>
<feature type="region of interest" description="Disordered" evidence="1">
    <location>
        <begin position="307"/>
        <end position="336"/>
    </location>
</feature>
<accession>A0ABX6P579</accession>
<dbReference type="SMART" id="SM00245">
    <property type="entry name" value="TSPc"/>
    <property type="match status" value="1"/>
</dbReference>
<dbReference type="Pfam" id="PF18294">
    <property type="entry name" value="Pept_S41_N"/>
    <property type="match status" value="1"/>
</dbReference>
<evidence type="ECO:0000313" key="5">
    <source>
        <dbReference type="Proteomes" id="UP000500826"/>
    </source>
</evidence>
<dbReference type="InterPro" id="IPR005151">
    <property type="entry name" value="Tail-specific_protease"/>
</dbReference>
<dbReference type="Pfam" id="PF03572">
    <property type="entry name" value="Peptidase_S41"/>
    <property type="match status" value="1"/>
</dbReference>
<organism evidence="4 5">
    <name type="scientific">Ramlibacter terrae</name>
    <dbReference type="NCBI Taxonomy" id="2732511"/>
    <lineage>
        <taxon>Bacteria</taxon>
        <taxon>Pseudomonadati</taxon>
        <taxon>Pseudomonadota</taxon>
        <taxon>Betaproteobacteria</taxon>
        <taxon>Burkholderiales</taxon>
        <taxon>Comamonadaceae</taxon>
        <taxon>Ramlibacter</taxon>
    </lineage>
</organism>
<dbReference type="InterPro" id="IPR041613">
    <property type="entry name" value="Pept_S41_N"/>
</dbReference>
<dbReference type="PANTHER" id="PTHR32060">
    <property type="entry name" value="TAIL-SPECIFIC PROTEASE"/>
    <property type="match status" value="1"/>
</dbReference>
<dbReference type="EMBL" id="CP053418">
    <property type="protein sequence ID" value="QJW85286.1"/>
    <property type="molecule type" value="Genomic_DNA"/>
</dbReference>
<dbReference type="PROSITE" id="PS51257">
    <property type="entry name" value="PROKAR_LIPOPROTEIN"/>
    <property type="match status" value="1"/>
</dbReference>
<feature type="domain" description="Tail specific protease" evidence="3">
    <location>
        <begin position="99"/>
        <end position="305"/>
    </location>
</feature>
<dbReference type="Proteomes" id="UP000500826">
    <property type="component" value="Chromosome"/>
</dbReference>
<dbReference type="InterPro" id="IPR029045">
    <property type="entry name" value="ClpP/crotonase-like_dom_sf"/>
</dbReference>
<name>A0ABX6P579_9BURK</name>
<protein>
    <recommendedName>
        <fullName evidence="3">Tail specific protease domain-containing protein</fullName>
    </recommendedName>
</protein>
<gene>
    <name evidence="4" type="ORF">HK414_23520</name>
</gene>
<dbReference type="PANTHER" id="PTHR32060:SF30">
    <property type="entry name" value="CARBOXY-TERMINAL PROCESSING PROTEASE CTPA"/>
    <property type="match status" value="1"/>
</dbReference>
<sequence>MQKLVLAALAASTVLLAACGGGGGGGSTTSGGGDASAATSDDLAGMCSLPDQKRFVRAYLDEAYLWYREIRDVDAANYSSVPAYFDALLVRTPDANGLPKDRYSTVLPTGAAQDLLKDHTNAVPVTRVVRSPEGRRTGYIQFNDHESGAQDDLITTFRELRDGGVQDLVLDLRFNSGGFLYVALAAASMIAGPSAEGKVFEQLRYNDKRNAETASSTLTFSSRLQFAETQYASGSRLPQLDLPRVYVLTSGQTCSASESIVNSLRGIDLQVVLVGDTTCGKPYGFRRRDNCGYAYFPIEFGAPTPRASATIRPASRPPAGWRKTRTRPPAAPATRC</sequence>
<dbReference type="CDD" id="cd07561">
    <property type="entry name" value="Peptidase_S41_CPP_like"/>
    <property type="match status" value="1"/>
</dbReference>
<evidence type="ECO:0000313" key="4">
    <source>
        <dbReference type="EMBL" id="QJW85286.1"/>
    </source>
</evidence>
<evidence type="ECO:0000256" key="1">
    <source>
        <dbReference type="SAM" id="MobiDB-lite"/>
    </source>
</evidence>